<dbReference type="AlphaFoldDB" id="A0A378ILE7"/>
<evidence type="ECO:0000313" key="4">
    <source>
        <dbReference type="Proteomes" id="UP000255316"/>
    </source>
</evidence>
<reference evidence="1 3" key="1">
    <citation type="submission" date="2015-11" db="EMBL/GenBank/DDBJ databases">
        <title>Genomic analysis of 38 Legionella species identifies large and diverse effector repertoires.</title>
        <authorList>
            <person name="Burstein D."/>
            <person name="Amaro F."/>
            <person name="Zusman T."/>
            <person name="Lifshitz Z."/>
            <person name="Cohen O."/>
            <person name="Gilbert J.A."/>
            <person name="Pupko T."/>
            <person name="Shuman H.A."/>
            <person name="Segal G."/>
        </authorList>
    </citation>
    <scope>NUCLEOTIDE SEQUENCE [LARGE SCALE GENOMIC DNA]</scope>
    <source>
        <strain evidence="1 3">CDC#72-OH-14</strain>
    </source>
</reference>
<protein>
    <submittedName>
        <fullName evidence="1">Leucine-rich repeat protein substrate of the Dot/Icm secretion system</fullName>
    </submittedName>
    <submittedName>
        <fullName evidence="2">Leucine-rich repeat-containing protein</fullName>
    </submittedName>
</protein>
<evidence type="ECO:0000313" key="1">
    <source>
        <dbReference type="EMBL" id="KTC78741.1"/>
    </source>
</evidence>
<evidence type="ECO:0000313" key="3">
    <source>
        <dbReference type="Proteomes" id="UP000054854"/>
    </source>
</evidence>
<dbReference type="Proteomes" id="UP000054854">
    <property type="component" value="Unassembled WGS sequence"/>
</dbReference>
<sequence length="100" mass="11638">MQELNQMSTEQRKAIQKRYPCAEQIILVDENDENRKLNPAISRADVNAYVRFGFKGSAPSLFHTTSFFIAKNKKQVEKWRPDFEQQLHPALLNGINQFRG</sequence>
<keyword evidence="3" id="KW-1185">Reference proteome</keyword>
<evidence type="ECO:0000313" key="2">
    <source>
        <dbReference type="EMBL" id="STX35331.1"/>
    </source>
</evidence>
<accession>A0A378ILE7</accession>
<proteinExistence type="predicted"/>
<name>A0A378ILE7_9GAMM</name>
<gene>
    <name evidence="2" type="primary">legL2</name>
    <name evidence="1" type="ORF">Lcin_3356</name>
    <name evidence="2" type="ORF">NCTC12438_01945</name>
</gene>
<dbReference type="EMBL" id="LNXX01000053">
    <property type="protein sequence ID" value="KTC78741.1"/>
    <property type="molecule type" value="Genomic_DNA"/>
</dbReference>
<organism evidence="2 4">
    <name type="scientific">Legionella cincinnatiensis</name>
    <dbReference type="NCBI Taxonomy" id="28085"/>
    <lineage>
        <taxon>Bacteria</taxon>
        <taxon>Pseudomonadati</taxon>
        <taxon>Pseudomonadota</taxon>
        <taxon>Gammaproteobacteria</taxon>
        <taxon>Legionellales</taxon>
        <taxon>Legionellaceae</taxon>
        <taxon>Legionella</taxon>
    </lineage>
</organism>
<reference evidence="2 4" key="2">
    <citation type="submission" date="2018-06" db="EMBL/GenBank/DDBJ databases">
        <authorList>
            <consortium name="Pathogen Informatics"/>
            <person name="Doyle S."/>
        </authorList>
    </citation>
    <scope>NUCLEOTIDE SEQUENCE [LARGE SCALE GENOMIC DNA]</scope>
    <source>
        <strain evidence="2 4">NCTC12438</strain>
    </source>
</reference>
<dbReference type="Proteomes" id="UP000255316">
    <property type="component" value="Unassembled WGS sequence"/>
</dbReference>
<dbReference type="EMBL" id="UGNX01000001">
    <property type="protein sequence ID" value="STX35331.1"/>
    <property type="molecule type" value="Genomic_DNA"/>
</dbReference>